<dbReference type="PANTHER" id="PTHR17469">
    <property type="entry name" value="SPERM SPECIFIC ANTIGEN 2-RELATED"/>
    <property type="match status" value="1"/>
</dbReference>
<dbReference type="Proteomes" id="UP000264820">
    <property type="component" value="Unplaced"/>
</dbReference>
<dbReference type="STRING" id="109280.ENSHCOP00000000254"/>
<dbReference type="Ensembl" id="ENSHCOT00000014087.1">
    <property type="protein sequence ID" value="ENSHCOP00000000254.1"/>
    <property type="gene ID" value="ENSHCOG00000001023.1"/>
</dbReference>
<name>A0A3Q3D1Q9_HIPCM</name>
<dbReference type="SMART" id="SM01257">
    <property type="entry name" value="KRAP_IP3R_bind"/>
    <property type="match status" value="1"/>
</dbReference>
<organism evidence="3 4">
    <name type="scientific">Hippocampus comes</name>
    <name type="common">Tiger tail seahorse</name>
    <dbReference type="NCBI Taxonomy" id="109280"/>
    <lineage>
        <taxon>Eukaryota</taxon>
        <taxon>Metazoa</taxon>
        <taxon>Chordata</taxon>
        <taxon>Craniata</taxon>
        <taxon>Vertebrata</taxon>
        <taxon>Euteleostomi</taxon>
        <taxon>Actinopterygii</taxon>
        <taxon>Neopterygii</taxon>
        <taxon>Teleostei</taxon>
        <taxon>Neoteleostei</taxon>
        <taxon>Acanthomorphata</taxon>
        <taxon>Syngnathiaria</taxon>
        <taxon>Syngnathiformes</taxon>
        <taxon>Syngnathoidei</taxon>
        <taxon>Syngnathidae</taxon>
        <taxon>Hippocampus</taxon>
    </lineage>
</organism>
<evidence type="ECO:0000256" key="1">
    <source>
        <dbReference type="SAM" id="MobiDB-lite"/>
    </source>
</evidence>
<feature type="compositionally biased region" description="Polar residues" evidence="1">
    <location>
        <begin position="221"/>
        <end position="241"/>
    </location>
</feature>
<evidence type="ECO:0000259" key="2">
    <source>
        <dbReference type="SMART" id="SM01257"/>
    </source>
</evidence>
<proteinExistence type="predicted"/>
<dbReference type="AlphaFoldDB" id="A0A3Q3D1Q9"/>
<dbReference type="Pfam" id="PF14722">
    <property type="entry name" value="KRAP_IP3R_bind"/>
    <property type="match status" value="1"/>
</dbReference>
<protein>
    <recommendedName>
        <fullName evidence="2">ITPR-interacting domain-containing protein</fullName>
    </recommendedName>
</protein>
<dbReference type="PANTHER" id="PTHR17469:SF1">
    <property type="entry name" value="PROTEIN TESPA1"/>
    <property type="match status" value="1"/>
</dbReference>
<sequence length="257" mass="28842">MLWQLGFGCDDPQLTVRIPPRFLSFPSQVRGINFRLFLESQVRRIREEDPSLCIASRFRQVQALTAMANAFCSLYSHVSRTPLRKLGAPQFNFALSTPTKSSVRSELRSPSERLKDTVSMMCLYTSARRRSSLSVADLVPQQVQTETNNGPEEKDKHVATQVVFDTHAKQNQSLSKLKPVSTVTYELISPKIVERVHQANILHNVFWKTEDKDESSHGVPNKSTASESASRQLAVQTPTVSSDVCQHSISDIFPAKP</sequence>
<evidence type="ECO:0000313" key="4">
    <source>
        <dbReference type="Proteomes" id="UP000264820"/>
    </source>
</evidence>
<feature type="region of interest" description="Disordered" evidence="1">
    <location>
        <begin position="210"/>
        <end position="241"/>
    </location>
</feature>
<keyword evidence="4" id="KW-1185">Reference proteome</keyword>
<dbReference type="InterPro" id="IPR029325">
    <property type="entry name" value="ITPR-bd"/>
</dbReference>
<dbReference type="InterPro" id="IPR043444">
    <property type="entry name" value="TESPA1-like"/>
</dbReference>
<evidence type="ECO:0000313" key="3">
    <source>
        <dbReference type="Ensembl" id="ENSHCOP00000000254.1"/>
    </source>
</evidence>
<dbReference type="GeneTree" id="ENSGT00940000160763"/>
<reference evidence="3" key="1">
    <citation type="submission" date="2025-08" db="UniProtKB">
        <authorList>
            <consortium name="Ensembl"/>
        </authorList>
    </citation>
    <scope>IDENTIFICATION</scope>
</reference>
<feature type="domain" description="ITPR-interacting" evidence="2">
    <location>
        <begin position="1"/>
        <end position="122"/>
    </location>
</feature>
<reference evidence="3" key="2">
    <citation type="submission" date="2025-09" db="UniProtKB">
        <authorList>
            <consortium name="Ensembl"/>
        </authorList>
    </citation>
    <scope>IDENTIFICATION</scope>
</reference>
<dbReference type="GO" id="GO:0005102">
    <property type="term" value="F:signaling receptor binding"/>
    <property type="evidence" value="ECO:0007669"/>
    <property type="project" value="InterPro"/>
</dbReference>
<accession>A0A3Q3D1Q9</accession>